<accession>A0A419F9L7</accession>
<evidence type="ECO:0000256" key="1">
    <source>
        <dbReference type="ARBA" id="ARBA00022485"/>
    </source>
</evidence>
<reference evidence="6 7" key="1">
    <citation type="journal article" date="2017" name="ISME J.">
        <title>Energy and carbon metabolisms in a deep terrestrial subsurface fluid microbial community.</title>
        <authorList>
            <person name="Momper L."/>
            <person name="Jungbluth S.P."/>
            <person name="Lee M.D."/>
            <person name="Amend J.P."/>
        </authorList>
    </citation>
    <scope>NUCLEOTIDE SEQUENCE [LARGE SCALE GENOMIC DNA]</scope>
    <source>
        <strain evidence="6">SURF_17</strain>
    </source>
</reference>
<keyword evidence="2" id="KW-0479">Metal-binding</keyword>
<dbReference type="GO" id="GO:0051539">
    <property type="term" value="F:4 iron, 4 sulfur cluster binding"/>
    <property type="evidence" value="ECO:0007669"/>
    <property type="project" value="UniProtKB-KW"/>
</dbReference>
<evidence type="ECO:0000256" key="4">
    <source>
        <dbReference type="ARBA" id="ARBA00023014"/>
    </source>
</evidence>
<dbReference type="PROSITE" id="PS51379">
    <property type="entry name" value="4FE4S_FER_2"/>
    <property type="match status" value="2"/>
</dbReference>
<feature type="domain" description="4Fe-4S ferredoxin-type" evidence="5">
    <location>
        <begin position="39"/>
        <end position="70"/>
    </location>
</feature>
<dbReference type="Pfam" id="PF13237">
    <property type="entry name" value="Fer4_10"/>
    <property type="match status" value="1"/>
</dbReference>
<feature type="domain" description="4Fe-4S ferredoxin-type" evidence="5">
    <location>
        <begin position="10"/>
        <end position="38"/>
    </location>
</feature>
<dbReference type="SUPFAM" id="SSF54862">
    <property type="entry name" value="4Fe-4S ferredoxins"/>
    <property type="match status" value="1"/>
</dbReference>
<dbReference type="InterPro" id="IPR050572">
    <property type="entry name" value="Fe-S_Ferredoxin"/>
</dbReference>
<dbReference type="Gene3D" id="3.30.70.20">
    <property type="match status" value="1"/>
</dbReference>
<proteinExistence type="predicted"/>
<dbReference type="PANTHER" id="PTHR43687:SF1">
    <property type="entry name" value="FERREDOXIN III"/>
    <property type="match status" value="1"/>
</dbReference>
<evidence type="ECO:0000313" key="7">
    <source>
        <dbReference type="Proteomes" id="UP000285961"/>
    </source>
</evidence>
<dbReference type="AlphaFoldDB" id="A0A419F9L7"/>
<protein>
    <submittedName>
        <fullName evidence="6">4Fe-4S dicluster domain-containing protein</fullName>
    </submittedName>
</protein>
<organism evidence="6 7">
    <name type="scientific">Candidatus Abyssobacteria bacterium SURF_17</name>
    <dbReference type="NCBI Taxonomy" id="2093361"/>
    <lineage>
        <taxon>Bacteria</taxon>
        <taxon>Pseudomonadati</taxon>
        <taxon>Candidatus Hydrogenedentota</taxon>
        <taxon>Candidatus Abyssobacteria</taxon>
    </lineage>
</organism>
<dbReference type="EMBL" id="QZKI01000003">
    <property type="protein sequence ID" value="RJP75442.1"/>
    <property type="molecule type" value="Genomic_DNA"/>
</dbReference>
<keyword evidence="3" id="KW-0408">Iron</keyword>
<name>A0A419F9L7_9BACT</name>
<evidence type="ECO:0000256" key="3">
    <source>
        <dbReference type="ARBA" id="ARBA00023004"/>
    </source>
</evidence>
<evidence type="ECO:0000259" key="5">
    <source>
        <dbReference type="PROSITE" id="PS51379"/>
    </source>
</evidence>
<evidence type="ECO:0000256" key="2">
    <source>
        <dbReference type="ARBA" id="ARBA00022723"/>
    </source>
</evidence>
<comment type="caution">
    <text evidence="6">The sequence shown here is derived from an EMBL/GenBank/DDBJ whole genome shotgun (WGS) entry which is preliminary data.</text>
</comment>
<dbReference type="InterPro" id="IPR017896">
    <property type="entry name" value="4Fe4S_Fe-S-bd"/>
</dbReference>
<sequence>MRRDAKGERIGMYIDQELCKKCLDCIPVCPMGAIRLQKKIVTIDYETCVECGVCYRFEICPEGAIKQVDEIPYPRIIRAVFSDPVQRHEATGVQGRGTEEMKTNDVTNLFQRGKVGFSIELGRPVGGAYLRDLEKVLKKVTSMGVEFAGDNPVYHLITDHTTGALRPEILGEKVLSAIVEVLVPEQQAMDFIREMKRFLNSELDCVVTMSVISRADSEGGSRFMEQLRRHGESIYPNGKVNIGMALVGEES</sequence>
<gene>
    <name evidence="6" type="ORF">C4532_00430</name>
</gene>
<dbReference type="GO" id="GO:0046872">
    <property type="term" value="F:metal ion binding"/>
    <property type="evidence" value="ECO:0007669"/>
    <property type="project" value="UniProtKB-KW"/>
</dbReference>
<dbReference type="Proteomes" id="UP000285961">
    <property type="component" value="Unassembled WGS sequence"/>
</dbReference>
<keyword evidence="4" id="KW-0411">Iron-sulfur</keyword>
<keyword evidence="1" id="KW-0004">4Fe-4S</keyword>
<dbReference type="PANTHER" id="PTHR43687">
    <property type="entry name" value="ADENYLYLSULFATE REDUCTASE, BETA SUBUNIT"/>
    <property type="match status" value="1"/>
</dbReference>
<evidence type="ECO:0000313" key="6">
    <source>
        <dbReference type="EMBL" id="RJP75442.1"/>
    </source>
</evidence>